<keyword evidence="3" id="KW-1185">Reference proteome</keyword>
<evidence type="ECO:0000313" key="2">
    <source>
        <dbReference type="EMBL" id="NWT10884.1"/>
    </source>
</evidence>
<proteinExistence type="predicted"/>
<evidence type="ECO:0000313" key="3">
    <source>
        <dbReference type="Proteomes" id="UP000589495"/>
    </source>
</evidence>
<feature type="non-terminal residue" evidence="2">
    <location>
        <position position="316"/>
    </location>
</feature>
<reference evidence="2 3" key="1">
    <citation type="submission" date="2019-09" db="EMBL/GenBank/DDBJ databases">
        <title>Bird 10,000 Genomes (B10K) Project - Family phase.</title>
        <authorList>
            <person name="Zhang G."/>
        </authorList>
    </citation>
    <scope>NUCLEOTIDE SEQUENCE [LARGE SCALE GENOMIC DNA]</scope>
    <source>
        <strain evidence="2">B10K-DU-001-22</strain>
        <tissue evidence="2">Muscle</tissue>
    </source>
</reference>
<feature type="non-terminal residue" evidence="2">
    <location>
        <position position="1"/>
    </location>
</feature>
<gene>
    <name evidence="2" type="primary">Arid5a_0</name>
    <name evidence="2" type="ORF">VIRALT_R02719</name>
</gene>
<accession>A0A7K5KZF6</accession>
<protein>
    <submittedName>
        <fullName evidence="2">ARI5A protein</fullName>
    </submittedName>
</protein>
<feature type="region of interest" description="Disordered" evidence="1">
    <location>
        <begin position="177"/>
        <end position="249"/>
    </location>
</feature>
<organism evidence="2 3">
    <name type="scientific">Vireo altiloquus</name>
    <name type="common">Black-whiskered vireo</name>
    <name type="synonym">Muscicapa altiloqua</name>
    <dbReference type="NCBI Taxonomy" id="34956"/>
    <lineage>
        <taxon>Eukaryota</taxon>
        <taxon>Metazoa</taxon>
        <taxon>Chordata</taxon>
        <taxon>Craniata</taxon>
        <taxon>Vertebrata</taxon>
        <taxon>Euteleostomi</taxon>
        <taxon>Archelosauria</taxon>
        <taxon>Archosauria</taxon>
        <taxon>Dinosauria</taxon>
        <taxon>Saurischia</taxon>
        <taxon>Theropoda</taxon>
        <taxon>Coelurosauria</taxon>
        <taxon>Aves</taxon>
        <taxon>Neognathae</taxon>
        <taxon>Neoaves</taxon>
        <taxon>Telluraves</taxon>
        <taxon>Australaves</taxon>
        <taxon>Passeriformes</taxon>
        <taxon>Corvoidea</taxon>
        <taxon>Vireonidae</taxon>
        <taxon>Vireoninae</taxon>
        <taxon>Vireo</taxon>
    </lineage>
</organism>
<dbReference type="AlphaFoldDB" id="A0A7K5KZF6"/>
<dbReference type="EMBL" id="VZRF01003754">
    <property type="protein sequence ID" value="NWT10884.1"/>
    <property type="molecule type" value="Genomic_DNA"/>
</dbReference>
<feature type="compositionally biased region" description="Basic and acidic residues" evidence="1">
    <location>
        <begin position="145"/>
        <end position="157"/>
    </location>
</feature>
<name>A0A7K5KZF6_VIRAL</name>
<dbReference type="Proteomes" id="UP000589495">
    <property type="component" value="Unassembled WGS sequence"/>
</dbReference>
<sequence>MSPLAKKKLLAQVSEAESLHCRKRHCPEGHRAPSHASPEGHQALSHASPEPPRPLPSPRLTERRSPEPSGAPDRAASVGSEVGAAPSPSPAGRDSQGCPRAEHRAPAVFTGYFHAYRSERLQPPLWGYFSNLKDFLEPPCAFPARPEEPEQPRELRSKAGPAWDGRGAAVQACWVPPGASFGLAEPRAGHGHHEEEEEDEEDDVDEEEEEEEEEPFGPTKLRTASPLARQGRDRRPRSPGGHQGLAKPRAVVATAAFPAPPDAFQGASLHFPGGFGTPLEHLRTQGVPLAPALSASPLVIPAFPSPLLLASARPPE</sequence>
<feature type="region of interest" description="Disordered" evidence="1">
    <location>
        <begin position="137"/>
        <end position="163"/>
    </location>
</feature>
<comment type="caution">
    <text evidence="2">The sequence shown here is derived from an EMBL/GenBank/DDBJ whole genome shotgun (WGS) entry which is preliminary data.</text>
</comment>
<feature type="compositionally biased region" description="Acidic residues" evidence="1">
    <location>
        <begin position="195"/>
        <end position="215"/>
    </location>
</feature>
<feature type="region of interest" description="Disordered" evidence="1">
    <location>
        <begin position="1"/>
        <end position="102"/>
    </location>
</feature>
<evidence type="ECO:0000256" key="1">
    <source>
        <dbReference type="SAM" id="MobiDB-lite"/>
    </source>
</evidence>